<comment type="similarity">
    <text evidence="2">Belongs to the major facilitator superfamily.</text>
</comment>
<dbReference type="CDD" id="cd17323">
    <property type="entry name" value="MFS_Tpo1_MDR_like"/>
    <property type="match status" value="1"/>
</dbReference>
<dbReference type="AlphaFoldDB" id="A0A6A5WHV4"/>
<evidence type="ECO:0000259" key="8">
    <source>
        <dbReference type="PROSITE" id="PS50850"/>
    </source>
</evidence>
<dbReference type="GO" id="GO:0022857">
    <property type="term" value="F:transmembrane transporter activity"/>
    <property type="evidence" value="ECO:0007669"/>
    <property type="project" value="InterPro"/>
</dbReference>
<dbReference type="SUPFAM" id="SSF103473">
    <property type="entry name" value="MFS general substrate transporter"/>
    <property type="match status" value="1"/>
</dbReference>
<organism evidence="9 10">
    <name type="scientific">Amniculicola lignicola CBS 123094</name>
    <dbReference type="NCBI Taxonomy" id="1392246"/>
    <lineage>
        <taxon>Eukaryota</taxon>
        <taxon>Fungi</taxon>
        <taxon>Dikarya</taxon>
        <taxon>Ascomycota</taxon>
        <taxon>Pezizomycotina</taxon>
        <taxon>Dothideomycetes</taxon>
        <taxon>Pleosporomycetidae</taxon>
        <taxon>Pleosporales</taxon>
        <taxon>Amniculicolaceae</taxon>
        <taxon>Amniculicola</taxon>
    </lineage>
</organism>
<dbReference type="Proteomes" id="UP000799779">
    <property type="component" value="Unassembled WGS sequence"/>
</dbReference>
<feature type="transmembrane region" description="Helical" evidence="7">
    <location>
        <begin position="88"/>
        <end position="112"/>
    </location>
</feature>
<feature type="transmembrane region" description="Helical" evidence="7">
    <location>
        <begin position="458"/>
        <end position="481"/>
    </location>
</feature>
<dbReference type="FunFam" id="1.20.1250.20:FF:000082">
    <property type="entry name" value="MFS multidrug transporter, putative"/>
    <property type="match status" value="1"/>
</dbReference>
<feature type="transmembrane region" description="Helical" evidence="7">
    <location>
        <begin position="212"/>
        <end position="233"/>
    </location>
</feature>
<keyword evidence="4 7" id="KW-1133">Transmembrane helix</keyword>
<evidence type="ECO:0000313" key="10">
    <source>
        <dbReference type="Proteomes" id="UP000799779"/>
    </source>
</evidence>
<feature type="transmembrane region" description="Helical" evidence="7">
    <location>
        <begin position="400"/>
        <end position="419"/>
    </location>
</feature>
<feature type="transmembrane region" description="Helical" evidence="7">
    <location>
        <begin position="245"/>
        <end position="265"/>
    </location>
</feature>
<keyword evidence="5 7" id="KW-0472">Membrane</keyword>
<comment type="subcellular location">
    <subcellularLocation>
        <location evidence="1">Membrane</location>
        <topology evidence="1">Multi-pass membrane protein</topology>
    </subcellularLocation>
</comment>
<evidence type="ECO:0000256" key="1">
    <source>
        <dbReference type="ARBA" id="ARBA00004141"/>
    </source>
</evidence>
<evidence type="ECO:0000256" key="6">
    <source>
        <dbReference type="SAM" id="MobiDB-lite"/>
    </source>
</evidence>
<accession>A0A6A5WHV4</accession>
<evidence type="ECO:0000256" key="2">
    <source>
        <dbReference type="ARBA" id="ARBA00008335"/>
    </source>
</evidence>
<feature type="region of interest" description="Disordered" evidence="6">
    <location>
        <begin position="1"/>
        <end position="62"/>
    </location>
</feature>
<dbReference type="InterPro" id="IPR036259">
    <property type="entry name" value="MFS_trans_sf"/>
</dbReference>
<feature type="transmembrane region" description="Helical" evidence="7">
    <location>
        <begin position="321"/>
        <end position="340"/>
    </location>
</feature>
<dbReference type="PANTHER" id="PTHR23502:SF47">
    <property type="entry name" value="MAJOR FACILITATOR SUPERFAMILY (MFS) PROFILE DOMAIN-CONTAINING PROTEIN-RELATED"/>
    <property type="match status" value="1"/>
</dbReference>
<gene>
    <name evidence="9" type="ORF">P154DRAFT_438518</name>
</gene>
<dbReference type="InterPro" id="IPR011701">
    <property type="entry name" value="MFS"/>
</dbReference>
<feature type="transmembrane region" description="Helical" evidence="7">
    <location>
        <begin position="124"/>
        <end position="143"/>
    </location>
</feature>
<feature type="domain" description="Major facilitator superfamily (MFS) profile" evidence="8">
    <location>
        <begin position="90"/>
        <end position="518"/>
    </location>
</feature>
<reference evidence="9" key="1">
    <citation type="journal article" date="2020" name="Stud. Mycol.">
        <title>101 Dothideomycetes genomes: a test case for predicting lifestyles and emergence of pathogens.</title>
        <authorList>
            <person name="Haridas S."/>
            <person name="Albert R."/>
            <person name="Binder M."/>
            <person name="Bloem J."/>
            <person name="Labutti K."/>
            <person name="Salamov A."/>
            <person name="Andreopoulos B."/>
            <person name="Baker S."/>
            <person name="Barry K."/>
            <person name="Bills G."/>
            <person name="Bluhm B."/>
            <person name="Cannon C."/>
            <person name="Castanera R."/>
            <person name="Culley D."/>
            <person name="Daum C."/>
            <person name="Ezra D."/>
            <person name="Gonzalez J."/>
            <person name="Henrissat B."/>
            <person name="Kuo A."/>
            <person name="Liang C."/>
            <person name="Lipzen A."/>
            <person name="Lutzoni F."/>
            <person name="Magnuson J."/>
            <person name="Mondo S."/>
            <person name="Nolan M."/>
            <person name="Ohm R."/>
            <person name="Pangilinan J."/>
            <person name="Park H.-J."/>
            <person name="Ramirez L."/>
            <person name="Alfaro M."/>
            <person name="Sun H."/>
            <person name="Tritt A."/>
            <person name="Yoshinaga Y."/>
            <person name="Zwiers L.-H."/>
            <person name="Turgeon B."/>
            <person name="Goodwin S."/>
            <person name="Spatafora J."/>
            <person name="Crous P."/>
            <person name="Grigoriev I."/>
        </authorList>
    </citation>
    <scope>NUCLEOTIDE SEQUENCE</scope>
    <source>
        <strain evidence="9">CBS 123094</strain>
    </source>
</reference>
<dbReference type="PROSITE" id="PS50850">
    <property type="entry name" value="MFS"/>
    <property type="match status" value="1"/>
</dbReference>
<dbReference type="Pfam" id="PF07690">
    <property type="entry name" value="MFS_1"/>
    <property type="match status" value="1"/>
</dbReference>
<feature type="transmembrane region" description="Helical" evidence="7">
    <location>
        <begin position="185"/>
        <end position="205"/>
    </location>
</feature>
<protein>
    <submittedName>
        <fullName evidence="9">Citrinin biosynthesis transporter CtnC</fullName>
    </submittedName>
</protein>
<feature type="compositionally biased region" description="Basic and acidic residues" evidence="6">
    <location>
        <begin position="32"/>
        <end position="42"/>
    </location>
</feature>
<name>A0A6A5WHV4_9PLEO</name>
<evidence type="ECO:0000256" key="4">
    <source>
        <dbReference type="ARBA" id="ARBA00022989"/>
    </source>
</evidence>
<evidence type="ECO:0000256" key="7">
    <source>
        <dbReference type="SAM" id="Phobius"/>
    </source>
</evidence>
<feature type="transmembrane region" description="Helical" evidence="7">
    <location>
        <begin position="155"/>
        <end position="173"/>
    </location>
</feature>
<dbReference type="InterPro" id="IPR020846">
    <property type="entry name" value="MFS_dom"/>
</dbReference>
<keyword evidence="3 7" id="KW-0812">Transmembrane</keyword>
<feature type="transmembrane region" description="Helical" evidence="7">
    <location>
        <begin position="493"/>
        <end position="515"/>
    </location>
</feature>
<evidence type="ECO:0000256" key="3">
    <source>
        <dbReference type="ARBA" id="ARBA00022692"/>
    </source>
</evidence>
<dbReference type="OrthoDB" id="446368at2759"/>
<evidence type="ECO:0000313" key="9">
    <source>
        <dbReference type="EMBL" id="KAF1998745.1"/>
    </source>
</evidence>
<dbReference type="Gene3D" id="1.20.1250.20">
    <property type="entry name" value="MFS general substrate transporter like domains"/>
    <property type="match status" value="1"/>
</dbReference>
<dbReference type="EMBL" id="ML977601">
    <property type="protein sequence ID" value="KAF1998745.1"/>
    <property type="molecule type" value="Genomic_DNA"/>
</dbReference>
<keyword evidence="10" id="KW-1185">Reference proteome</keyword>
<dbReference type="PANTHER" id="PTHR23502">
    <property type="entry name" value="MAJOR FACILITATOR SUPERFAMILY"/>
    <property type="match status" value="1"/>
</dbReference>
<feature type="transmembrane region" description="Helical" evidence="7">
    <location>
        <begin position="360"/>
        <end position="379"/>
    </location>
</feature>
<proteinExistence type="inferred from homology"/>
<feature type="compositionally biased region" description="Polar residues" evidence="6">
    <location>
        <begin position="13"/>
        <end position="23"/>
    </location>
</feature>
<dbReference type="GO" id="GO:0005886">
    <property type="term" value="C:plasma membrane"/>
    <property type="evidence" value="ECO:0007669"/>
    <property type="project" value="TreeGrafter"/>
</dbReference>
<sequence>MAEETALPATKSAELQSTRTSSAGAPPLADATPEKSVDDLGKSNESLGDLEKGQDADTPSPAEKNELVEFDGASDLGNPKNWTPGRRWGITASMGSLVFTVTFASSIFSVNIRMVEEKFQVTEVTATLGTCLFVLGFVFGPILFGPMSEAMGRRIPLFFGYALFAIFQIPVAVAQNMATVCVGRFLSGFFASAPLSVVGGALADLWDPIPRAYAICIFAAGGFAGPVAGPIAGGFITQSHLGWRWTSWITLIMAGLFGAIGLLVIPETSANKILQTRAAKLRKSTGNLGFHAKVEKQKLTVDMVISVYLVRPFKMILQEPILALMTAYMSYLYGIVYLLFEAYPISFHEQRGWNLGVSSLPFAAFIVGILLGAGLIAYSTATNFTKSYNKHGKCIPEERLPPMIVGAICLPVGLFWFAWTSSPSITWVPQVLATTLIGIGCMVPFWQGMSYLIDCYGFYANSAIAINTFIRSIFGAFFPLFTPTMYRNLGVPWATSLLAFLCTAFAPVPIFFYIYGSRIRERSRWAPTGN</sequence>
<feature type="transmembrane region" description="Helical" evidence="7">
    <location>
        <begin position="425"/>
        <end position="446"/>
    </location>
</feature>
<evidence type="ECO:0000256" key="5">
    <source>
        <dbReference type="ARBA" id="ARBA00023136"/>
    </source>
</evidence>